<dbReference type="InterPro" id="IPR002716">
    <property type="entry name" value="PIN_dom"/>
</dbReference>
<organism evidence="2 3">
    <name type="scientific">Candidatus Kerfeldbacteria bacterium RIFCSPHIGHO2_02_FULL_42_14</name>
    <dbReference type="NCBI Taxonomy" id="1798540"/>
    <lineage>
        <taxon>Bacteria</taxon>
        <taxon>Candidatus Kerfeldiibacteriota</taxon>
    </lineage>
</organism>
<sequence>MERIILDTNVLIDGIQDENSHAFRIINLCLEGELQPIISHQIRKEYELIVSQLITDDEYLTLLDEYYTIAENIHVRTRKKIVEEDDEDNKFVQTAIDGKVKHIISSDRHLLDIGLYNGIYIVTPKEFWNKRIGTQETEEEFQEWAQNIGIR</sequence>
<gene>
    <name evidence="2" type="ORF">A3B74_01075</name>
</gene>
<reference evidence="2 3" key="1">
    <citation type="journal article" date="2016" name="Nat. Commun.">
        <title>Thousands of microbial genomes shed light on interconnected biogeochemical processes in an aquifer system.</title>
        <authorList>
            <person name="Anantharaman K."/>
            <person name="Brown C.T."/>
            <person name="Hug L.A."/>
            <person name="Sharon I."/>
            <person name="Castelle C.J."/>
            <person name="Probst A.J."/>
            <person name="Thomas B.C."/>
            <person name="Singh A."/>
            <person name="Wilkins M.J."/>
            <person name="Karaoz U."/>
            <person name="Brodie E.L."/>
            <person name="Williams K.H."/>
            <person name="Hubbard S.S."/>
            <person name="Banfield J.F."/>
        </authorList>
    </citation>
    <scope>NUCLEOTIDE SEQUENCE [LARGE SCALE GENOMIC DNA]</scope>
</reference>
<dbReference type="PANTHER" id="PTHR34610">
    <property type="entry name" value="SSL7007 PROTEIN"/>
    <property type="match status" value="1"/>
</dbReference>
<evidence type="ECO:0000313" key="2">
    <source>
        <dbReference type="EMBL" id="OGY79415.1"/>
    </source>
</evidence>
<dbReference type="Gene3D" id="3.40.50.1010">
    <property type="entry name" value="5'-nuclease"/>
    <property type="match status" value="1"/>
</dbReference>
<dbReference type="Proteomes" id="UP000177165">
    <property type="component" value="Unassembled WGS sequence"/>
</dbReference>
<dbReference type="PANTHER" id="PTHR34610:SF3">
    <property type="entry name" value="SSL7007 PROTEIN"/>
    <property type="match status" value="1"/>
</dbReference>
<dbReference type="AlphaFoldDB" id="A0A1G2ARZ0"/>
<dbReference type="NCBIfam" id="TIGR00305">
    <property type="entry name" value="putative toxin-antitoxin system toxin component, PIN family"/>
    <property type="match status" value="1"/>
</dbReference>
<comment type="caution">
    <text evidence="2">The sequence shown here is derived from an EMBL/GenBank/DDBJ whole genome shotgun (WGS) entry which is preliminary data.</text>
</comment>
<proteinExistence type="predicted"/>
<dbReference type="EMBL" id="MHKB01000009">
    <property type="protein sequence ID" value="OGY79415.1"/>
    <property type="molecule type" value="Genomic_DNA"/>
</dbReference>
<dbReference type="Pfam" id="PF13470">
    <property type="entry name" value="PIN_3"/>
    <property type="match status" value="1"/>
</dbReference>
<feature type="domain" description="PIN" evidence="1">
    <location>
        <begin position="3"/>
        <end position="109"/>
    </location>
</feature>
<evidence type="ECO:0000313" key="3">
    <source>
        <dbReference type="Proteomes" id="UP000177165"/>
    </source>
</evidence>
<dbReference type="InterPro" id="IPR029060">
    <property type="entry name" value="PIN-like_dom_sf"/>
</dbReference>
<dbReference type="InterPro" id="IPR002850">
    <property type="entry name" value="PIN_toxin-like"/>
</dbReference>
<accession>A0A1G2ARZ0</accession>
<name>A0A1G2ARZ0_9BACT</name>
<dbReference type="SUPFAM" id="SSF88723">
    <property type="entry name" value="PIN domain-like"/>
    <property type="match status" value="1"/>
</dbReference>
<evidence type="ECO:0000259" key="1">
    <source>
        <dbReference type="Pfam" id="PF13470"/>
    </source>
</evidence>
<dbReference type="STRING" id="1798540.A3B74_01075"/>
<protein>
    <submittedName>
        <fullName evidence="2">Putative toxin-antitoxin system toxin component, PIN family</fullName>
    </submittedName>
</protein>